<dbReference type="Pfam" id="PF11160">
    <property type="entry name" value="Hva1_TUDOR"/>
    <property type="match status" value="1"/>
</dbReference>
<keyword evidence="4" id="KW-1185">Reference proteome</keyword>
<evidence type="ECO:0000313" key="3">
    <source>
        <dbReference type="EMBL" id="RPA75140.1"/>
    </source>
</evidence>
<reference evidence="3 4" key="1">
    <citation type="journal article" date="2018" name="Nat. Ecol. Evol.">
        <title>Pezizomycetes genomes reveal the molecular basis of ectomycorrhizal truffle lifestyle.</title>
        <authorList>
            <person name="Murat C."/>
            <person name="Payen T."/>
            <person name="Noel B."/>
            <person name="Kuo A."/>
            <person name="Morin E."/>
            <person name="Chen J."/>
            <person name="Kohler A."/>
            <person name="Krizsan K."/>
            <person name="Balestrini R."/>
            <person name="Da Silva C."/>
            <person name="Montanini B."/>
            <person name="Hainaut M."/>
            <person name="Levati E."/>
            <person name="Barry K.W."/>
            <person name="Belfiori B."/>
            <person name="Cichocki N."/>
            <person name="Clum A."/>
            <person name="Dockter R.B."/>
            <person name="Fauchery L."/>
            <person name="Guy J."/>
            <person name="Iotti M."/>
            <person name="Le Tacon F."/>
            <person name="Lindquist E.A."/>
            <person name="Lipzen A."/>
            <person name="Malagnac F."/>
            <person name="Mello A."/>
            <person name="Molinier V."/>
            <person name="Miyauchi S."/>
            <person name="Poulain J."/>
            <person name="Riccioni C."/>
            <person name="Rubini A."/>
            <person name="Sitrit Y."/>
            <person name="Splivallo R."/>
            <person name="Traeger S."/>
            <person name="Wang M."/>
            <person name="Zifcakova L."/>
            <person name="Wipf D."/>
            <person name="Zambonelli A."/>
            <person name="Paolocci F."/>
            <person name="Nowrousian M."/>
            <person name="Ottonello S."/>
            <person name="Baldrian P."/>
            <person name="Spatafora J.W."/>
            <person name="Henrissat B."/>
            <person name="Nagy L.G."/>
            <person name="Aury J.M."/>
            <person name="Wincker P."/>
            <person name="Grigoriev I.V."/>
            <person name="Bonfante P."/>
            <person name="Martin F.M."/>
        </authorList>
    </citation>
    <scope>NUCLEOTIDE SEQUENCE [LARGE SCALE GENOMIC DNA]</scope>
    <source>
        <strain evidence="3 4">RN42</strain>
    </source>
</reference>
<dbReference type="AlphaFoldDB" id="A0A3N4HTL4"/>
<evidence type="ECO:0000259" key="2">
    <source>
        <dbReference type="Pfam" id="PF11160"/>
    </source>
</evidence>
<name>A0A3N4HTL4_ASCIM</name>
<feature type="compositionally biased region" description="Low complexity" evidence="1">
    <location>
        <begin position="53"/>
        <end position="73"/>
    </location>
</feature>
<organism evidence="3 4">
    <name type="scientific">Ascobolus immersus RN42</name>
    <dbReference type="NCBI Taxonomy" id="1160509"/>
    <lineage>
        <taxon>Eukaryota</taxon>
        <taxon>Fungi</taxon>
        <taxon>Dikarya</taxon>
        <taxon>Ascomycota</taxon>
        <taxon>Pezizomycotina</taxon>
        <taxon>Pezizomycetes</taxon>
        <taxon>Pezizales</taxon>
        <taxon>Ascobolaceae</taxon>
        <taxon>Ascobolus</taxon>
    </lineage>
</organism>
<feature type="compositionally biased region" description="Basic and acidic residues" evidence="1">
    <location>
        <begin position="114"/>
        <end position="131"/>
    </location>
</feature>
<feature type="region of interest" description="Disordered" evidence="1">
    <location>
        <begin position="1"/>
        <end position="131"/>
    </location>
</feature>
<evidence type="ECO:0000256" key="1">
    <source>
        <dbReference type="SAM" id="MobiDB-lite"/>
    </source>
</evidence>
<proteinExistence type="predicted"/>
<dbReference type="OrthoDB" id="10052172at2759"/>
<gene>
    <name evidence="3" type="ORF">BJ508DRAFT_332423</name>
</gene>
<sequence length="219" mass="23885">MVHYKTVKVAVESEDSTPEASTPISTTARQTKKPSNSSTASETADEQAAPTAHQSRQTSHSTHQTHTSTSHHTSSGRDQAPKQQSADHNSSGEPYEPLPTHEKMTGGASASKLHQLDPDKITEEGDPDRNVFKEDIHNIPFREGQTVEYVPIGGPNSHTSMSTGRIERVLTSKAQAGDKNVRVNATKDQPQYEILNDNTQKRTALKGKNLINVIDDPQS</sequence>
<feature type="domain" description="Hypervirulence associated protein TUDOR" evidence="2">
    <location>
        <begin position="144"/>
        <end position="210"/>
    </location>
</feature>
<protein>
    <recommendedName>
        <fullName evidence="2">Hypervirulence associated protein TUDOR domain-containing protein</fullName>
    </recommendedName>
</protein>
<feature type="compositionally biased region" description="Polar residues" evidence="1">
    <location>
        <begin position="18"/>
        <end position="42"/>
    </location>
</feature>
<dbReference type="Proteomes" id="UP000275078">
    <property type="component" value="Unassembled WGS sequence"/>
</dbReference>
<dbReference type="EMBL" id="ML119771">
    <property type="protein sequence ID" value="RPA75140.1"/>
    <property type="molecule type" value="Genomic_DNA"/>
</dbReference>
<dbReference type="InterPro" id="IPR021331">
    <property type="entry name" value="Hva1_TUDOR"/>
</dbReference>
<accession>A0A3N4HTL4</accession>
<evidence type="ECO:0000313" key="4">
    <source>
        <dbReference type="Proteomes" id="UP000275078"/>
    </source>
</evidence>
<feature type="compositionally biased region" description="Polar residues" evidence="1">
    <location>
        <begin position="81"/>
        <end position="92"/>
    </location>
</feature>